<dbReference type="Proteomes" id="UP000298493">
    <property type="component" value="Unassembled WGS sequence"/>
</dbReference>
<comment type="caution">
    <text evidence="2">The sequence shown here is derived from an EMBL/GenBank/DDBJ whole genome shotgun (WGS) entry which is preliminary data.</text>
</comment>
<keyword evidence="2" id="KW-0804">Transcription</keyword>
<dbReference type="AlphaFoldDB" id="A0A4Z1NVY1"/>
<feature type="transmembrane region" description="Helical" evidence="1">
    <location>
        <begin position="160"/>
        <end position="183"/>
    </location>
</feature>
<dbReference type="Pfam" id="PF12271">
    <property type="entry name" value="Chs7"/>
    <property type="match status" value="1"/>
</dbReference>
<accession>A0A4Z1NVY1</accession>
<sequence>MSGYGEWFDICKNSGNKFATFPVCNLFNGSPAGRANPGTRLNNGNSFGDGCQLKGISLGDEKYLANLGSILFCGLAIAAAVLLILRSNIKKAAVGRREMQLFLLGYIIIEICEIFTIGGFPLDAGVRRGFSAAHIAAVVVTSWILLLNALVGFQFMEDGTALSLGLMIASAAALFIGTAYIALDTGFSWTGYFDSTLEEPNRAYALYTLYQVIPLLFLVAFLLLESFLVLRILGERRPMLYLLGAAILFAIGQVFNYTISQYICNGTNGKINGGLFETLFTLLAVIMVWIFWSSITEDDWPVPPAGEPGYR</sequence>
<feature type="transmembrane region" description="Helical" evidence="1">
    <location>
        <begin position="63"/>
        <end position="85"/>
    </location>
</feature>
<dbReference type="GO" id="GO:0051082">
    <property type="term" value="F:unfolded protein binding"/>
    <property type="evidence" value="ECO:0007669"/>
    <property type="project" value="TreeGrafter"/>
</dbReference>
<feature type="transmembrane region" description="Helical" evidence="1">
    <location>
        <begin position="271"/>
        <end position="292"/>
    </location>
</feature>
<dbReference type="PANTHER" id="PTHR35329">
    <property type="entry name" value="CHITIN SYNTHASE EXPORT CHAPERONE"/>
    <property type="match status" value="1"/>
</dbReference>
<organism evidence="2 3">
    <name type="scientific">Venturia nashicola</name>
    <dbReference type="NCBI Taxonomy" id="86259"/>
    <lineage>
        <taxon>Eukaryota</taxon>
        <taxon>Fungi</taxon>
        <taxon>Dikarya</taxon>
        <taxon>Ascomycota</taxon>
        <taxon>Pezizomycotina</taxon>
        <taxon>Dothideomycetes</taxon>
        <taxon>Pleosporomycetidae</taxon>
        <taxon>Venturiales</taxon>
        <taxon>Venturiaceae</taxon>
        <taxon>Venturia</taxon>
    </lineage>
</organism>
<dbReference type="PANTHER" id="PTHR35329:SF1">
    <property type="entry name" value="CHITIN SYNTHASE EXPORT CHAPERONE"/>
    <property type="match status" value="1"/>
</dbReference>
<name>A0A4Z1NVY1_9PEZI</name>
<evidence type="ECO:0000313" key="3">
    <source>
        <dbReference type="Proteomes" id="UP000298493"/>
    </source>
</evidence>
<dbReference type="EMBL" id="SNSC02000011">
    <property type="protein sequence ID" value="TID20091.1"/>
    <property type="molecule type" value="Genomic_DNA"/>
</dbReference>
<keyword evidence="1" id="KW-1133">Transmembrane helix</keyword>
<keyword evidence="1" id="KW-0812">Transmembrane</keyword>
<proteinExistence type="predicted"/>
<keyword evidence="1" id="KW-0472">Membrane</keyword>
<dbReference type="GO" id="GO:0000428">
    <property type="term" value="C:DNA-directed RNA polymerase complex"/>
    <property type="evidence" value="ECO:0007669"/>
    <property type="project" value="UniProtKB-KW"/>
</dbReference>
<feature type="transmembrane region" description="Helical" evidence="1">
    <location>
        <begin position="240"/>
        <end position="259"/>
    </location>
</feature>
<gene>
    <name evidence="2" type="ORF">E6O75_ATG07551</name>
</gene>
<evidence type="ECO:0000256" key="1">
    <source>
        <dbReference type="SAM" id="Phobius"/>
    </source>
</evidence>
<reference evidence="2 3" key="1">
    <citation type="submission" date="2019-04" db="EMBL/GenBank/DDBJ databases">
        <title>High contiguity whole genome sequence and gene annotation resource for two Venturia nashicola isolates.</title>
        <authorList>
            <person name="Prokchorchik M."/>
            <person name="Won K."/>
            <person name="Lee Y."/>
            <person name="Choi E.D."/>
            <person name="Segonzac C."/>
            <person name="Sohn K.H."/>
        </authorList>
    </citation>
    <scope>NUCLEOTIDE SEQUENCE [LARGE SCALE GENOMIC DNA]</scope>
    <source>
        <strain evidence="2 3">PRI2</strain>
    </source>
</reference>
<dbReference type="GO" id="GO:0006457">
    <property type="term" value="P:protein folding"/>
    <property type="evidence" value="ECO:0007669"/>
    <property type="project" value="TreeGrafter"/>
</dbReference>
<feature type="transmembrane region" description="Helical" evidence="1">
    <location>
        <begin position="132"/>
        <end position="153"/>
    </location>
</feature>
<dbReference type="STRING" id="86259.A0A4Z1NVY1"/>
<dbReference type="OrthoDB" id="5582162at2759"/>
<protein>
    <submittedName>
        <fullName evidence="2">DNA-directed RNA polymerase III subunit</fullName>
    </submittedName>
</protein>
<feature type="transmembrane region" description="Helical" evidence="1">
    <location>
        <begin position="203"/>
        <end position="228"/>
    </location>
</feature>
<dbReference type="GO" id="GO:0005789">
    <property type="term" value="C:endoplasmic reticulum membrane"/>
    <property type="evidence" value="ECO:0007669"/>
    <property type="project" value="TreeGrafter"/>
</dbReference>
<keyword evidence="3" id="KW-1185">Reference proteome</keyword>
<keyword evidence="2" id="KW-0240">DNA-directed RNA polymerase</keyword>
<dbReference type="InterPro" id="IPR022057">
    <property type="entry name" value="Chs7"/>
</dbReference>
<feature type="transmembrane region" description="Helical" evidence="1">
    <location>
        <begin position="101"/>
        <end position="120"/>
    </location>
</feature>
<evidence type="ECO:0000313" key="2">
    <source>
        <dbReference type="EMBL" id="TID20091.1"/>
    </source>
</evidence>